<protein>
    <recommendedName>
        <fullName evidence="4">Vacuolar import and degradation protein</fullName>
    </recommendedName>
</protein>
<sequence>MPVLREGIPNSDGIYPALPLPLTPSGTKFEPTSYVDVPPVPVQELSHLSLHLPEHLTPAGADYDCDMGGIGIVRGEGEKRRKIERQDEVEDEGIASSPLNSGDSLFGTARLKSRRLGALRSGTTFIGTQKALGREPYSIKVTIHDVDLLVDDKISGYLECSGLLPEPVTTFFDGDIIGPKHTFRTLTAGKPPTEYVDLAHWSKFPAFRSRLISPQAHLLSNLPLSTEVVARDRYAPLYNTHEAHDPYTSDYIFMRWKEKFLVPDYKETISGASFCGWYYVCFRRSTGHITGFYYHANSELYQELELCMEEETGFGEFEWR</sequence>
<reference evidence="2 3" key="3">
    <citation type="journal article" date="2015" name="Genome Announc.">
        <title>Draft Genome Sequence of the Archiascomycetous Yeast Saitoella complicata.</title>
        <authorList>
            <person name="Yamauchi K."/>
            <person name="Kondo S."/>
            <person name="Hamamoto M."/>
            <person name="Takahashi Y."/>
            <person name="Ogura Y."/>
            <person name="Hayashi T."/>
            <person name="Nishida H."/>
        </authorList>
    </citation>
    <scope>NUCLEOTIDE SEQUENCE [LARGE SCALE GENOMIC DNA]</scope>
    <source>
        <strain evidence="2 3">NRRL Y-17804</strain>
    </source>
</reference>
<dbReference type="RefSeq" id="XP_019024426.1">
    <property type="nucleotide sequence ID" value="XM_019166010.1"/>
</dbReference>
<dbReference type="PANTHER" id="PTHR14534:SF3">
    <property type="entry name" value="GID COMPLEX SUBUNIT 4 HOMOLOG"/>
    <property type="match status" value="1"/>
</dbReference>
<proteinExistence type="inferred from homology"/>
<dbReference type="GO" id="GO:0005773">
    <property type="term" value="C:vacuole"/>
    <property type="evidence" value="ECO:0007669"/>
    <property type="project" value="GOC"/>
</dbReference>
<dbReference type="AlphaFoldDB" id="A0A0E9NGN0"/>
<dbReference type="GO" id="GO:0006623">
    <property type="term" value="P:protein targeting to vacuole"/>
    <property type="evidence" value="ECO:0007669"/>
    <property type="project" value="TreeGrafter"/>
</dbReference>
<dbReference type="GO" id="GO:0045721">
    <property type="term" value="P:negative regulation of gluconeogenesis"/>
    <property type="evidence" value="ECO:0007669"/>
    <property type="project" value="TreeGrafter"/>
</dbReference>
<reference evidence="2 3" key="1">
    <citation type="journal article" date="2011" name="J. Gen. Appl. Microbiol.">
        <title>Draft genome sequencing of the enigmatic yeast Saitoella complicata.</title>
        <authorList>
            <person name="Nishida H."/>
            <person name="Hamamoto M."/>
            <person name="Sugiyama J."/>
        </authorList>
    </citation>
    <scope>NUCLEOTIDE SEQUENCE [LARGE SCALE GENOMIC DNA]</scope>
    <source>
        <strain evidence="2 3">NRRL Y-17804</strain>
    </source>
</reference>
<dbReference type="PANTHER" id="PTHR14534">
    <property type="entry name" value="VACUOLAR IMPORT AND DEGRADATION PROTEIN 24"/>
    <property type="match status" value="1"/>
</dbReference>
<evidence type="ECO:0000313" key="3">
    <source>
        <dbReference type="Proteomes" id="UP000033140"/>
    </source>
</evidence>
<dbReference type="Proteomes" id="UP000033140">
    <property type="component" value="Unassembled WGS sequence"/>
</dbReference>
<dbReference type="GO" id="GO:0007039">
    <property type="term" value="P:protein catabolic process in the vacuole"/>
    <property type="evidence" value="ECO:0007669"/>
    <property type="project" value="TreeGrafter"/>
</dbReference>
<comment type="caution">
    <text evidence="2">The sequence shown here is derived from an EMBL/GenBank/DDBJ whole genome shotgun (WGS) entry which is preliminary data.</text>
</comment>
<comment type="similarity">
    <text evidence="1">Belongs to the GID4/VID24 family.</text>
</comment>
<gene>
    <name evidence="2" type="ORF">G7K_3017-t1</name>
</gene>
<dbReference type="OrthoDB" id="62at2759"/>
<organism evidence="2 3">
    <name type="scientific">Saitoella complicata (strain BCRC 22490 / CBS 7301 / JCM 7358 / NBRC 10748 / NRRL Y-17804)</name>
    <dbReference type="NCBI Taxonomy" id="698492"/>
    <lineage>
        <taxon>Eukaryota</taxon>
        <taxon>Fungi</taxon>
        <taxon>Dikarya</taxon>
        <taxon>Ascomycota</taxon>
        <taxon>Taphrinomycotina</taxon>
        <taxon>Taphrinomycotina incertae sedis</taxon>
        <taxon>Saitoella</taxon>
    </lineage>
</organism>
<name>A0A0E9NGN0_SAICN</name>
<dbReference type="STRING" id="698492.A0A0E9NGN0"/>
<reference evidence="2 3" key="2">
    <citation type="journal article" date="2014" name="J. Gen. Appl. Microbiol.">
        <title>The early diverging ascomycetous budding yeast Saitoella complicata has three histone deacetylases belonging to the Clr6, Hos2, and Rpd3 lineages.</title>
        <authorList>
            <person name="Nishida H."/>
            <person name="Matsumoto T."/>
            <person name="Kondo S."/>
            <person name="Hamamoto M."/>
            <person name="Yoshikawa H."/>
        </authorList>
    </citation>
    <scope>NUCLEOTIDE SEQUENCE [LARGE SCALE GENOMIC DNA]</scope>
    <source>
        <strain evidence="2 3">NRRL Y-17804</strain>
    </source>
</reference>
<evidence type="ECO:0000313" key="2">
    <source>
        <dbReference type="EMBL" id="GAO48851.1"/>
    </source>
</evidence>
<dbReference type="InterPro" id="IPR018618">
    <property type="entry name" value="GID4/10-like"/>
</dbReference>
<dbReference type="EMBL" id="BACD03000018">
    <property type="protein sequence ID" value="GAO48851.1"/>
    <property type="molecule type" value="Genomic_DNA"/>
</dbReference>
<evidence type="ECO:0008006" key="4">
    <source>
        <dbReference type="Google" id="ProtNLM"/>
    </source>
</evidence>
<keyword evidence="3" id="KW-1185">Reference proteome</keyword>
<dbReference type="GO" id="GO:0043161">
    <property type="term" value="P:proteasome-mediated ubiquitin-dependent protein catabolic process"/>
    <property type="evidence" value="ECO:0007669"/>
    <property type="project" value="TreeGrafter"/>
</dbReference>
<dbReference type="GO" id="GO:0034657">
    <property type="term" value="C:GID complex"/>
    <property type="evidence" value="ECO:0007669"/>
    <property type="project" value="TreeGrafter"/>
</dbReference>
<evidence type="ECO:0000256" key="1">
    <source>
        <dbReference type="ARBA" id="ARBA00061469"/>
    </source>
</evidence>
<dbReference type="Pfam" id="PF09783">
    <property type="entry name" value="Vac_ImportDeg"/>
    <property type="match status" value="1"/>
</dbReference>
<accession>A0A0E9NGN0</accession>